<protein>
    <submittedName>
        <fullName evidence="6">TlpA family protein disulfide reductase</fullName>
    </submittedName>
</protein>
<dbReference type="PROSITE" id="PS51352">
    <property type="entry name" value="THIOREDOXIN_2"/>
    <property type="match status" value="1"/>
</dbReference>
<dbReference type="CDD" id="cd02966">
    <property type="entry name" value="TlpA_like_family"/>
    <property type="match status" value="1"/>
</dbReference>
<evidence type="ECO:0000256" key="4">
    <source>
        <dbReference type="SAM" id="Phobius"/>
    </source>
</evidence>
<comment type="caution">
    <text evidence="6">The sequence shown here is derived from an EMBL/GenBank/DDBJ whole genome shotgun (WGS) entry which is preliminary data.</text>
</comment>
<feature type="transmembrane region" description="Helical" evidence="4">
    <location>
        <begin position="16"/>
        <end position="33"/>
    </location>
</feature>
<dbReference type="InterPro" id="IPR013766">
    <property type="entry name" value="Thioredoxin_domain"/>
</dbReference>
<feature type="domain" description="Thioredoxin" evidence="5">
    <location>
        <begin position="129"/>
        <end position="265"/>
    </location>
</feature>
<dbReference type="EMBL" id="SUNI01000023">
    <property type="protein sequence ID" value="TJZ89927.1"/>
    <property type="molecule type" value="Genomic_DNA"/>
</dbReference>
<evidence type="ECO:0000313" key="6">
    <source>
        <dbReference type="EMBL" id="TJZ89927.1"/>
    </source>
</evidence>
<dbReference type="GO" id="GO:0017004">
    <property type="term" value="P:cytochrome complex assembly"/>
    <property type="evidence" value="ECO:0007669"/>
    <property type="project" value="UniProtKB-KW"/>
</dbReference>
<keyword evidence="4" id="KW-0472">Membrane</keyword>
<dbReference type="Proteomes" id="UP000309747">
    <property type="component" value="Unassembled WGS sequence"/>
</dbReference>
<proteinExistence type="predicted"/>
<dbReference type="PANTHER" id="PTHR42852">
    <property type="entry name" value="THIOL:DISULFIDE INTERCHANGE PROTEIN DSBE"/>
    <property type="match status" value="1"/>
</dbReference>
<evidence type="ECO:0000256" key="2">
    <source>
        <dbReference type="ARBA" id="ARBA00022748"/>
    </source>
</evidence>
<dbReference type="OrthoDB" id="9799347at2"/>
<dbReference type="SUPFAM" id="SSF52833">
    <property type="entry name" value="Thioredoxin-like"/>
    <property type="match status" value="1"/>
</dbReference>
<dbReference type="InterPro" id="IPR013740">
    <property type="entry name" value="Redoxin"/>
</dbReference>
<dbReference type="GO" id="GO:0008961">
    <property type="term" value="F:phosphatidylglycerol-prolipoprotein diacylglyceryl transferase activity"/>
    <property type="evidence" value="ECO:0007669"/>
    <property type="project" value="InterPro"/>
</dbReference>
<gene>
    <name evidence="6" type="ORF">FA743_17105</name>
</gene>
<keyword evidence="4" id="KW-1133">Transmembrane helix</keyword>
<dbReference type="InterPro" id="IPR001640">
    <property type="entry name" value="Lgt"/>
</dbReference>
<dbReference type="GO" id="GO:0005886">
    <property type="term" value="C:plasma membrane"/>
    <property type="evidence" value="ECO:0007669"/>
    <property type="project" value="InterPro"/>
</dbReference>
<dbReference type="InterPro" id="IPR050553">
    <property type="entry name" value="Thioredoxin_ResA/DsbE_sf"/>
</dbReference>
<dbReference type="Gene3D" id="3.40.30.10">
    <property type="entry name" value="Glutaredoxin"/>
    <property type="match status" value="1"/>
</dbReference>
<dbReference type="GO" id="GO:0042158">
    <property type="term" value="P:lipoprotein biosynthetic process"/>
    <property type="evidence" value="ECO:0007669"/>
    <property type="project" value="InterPro"/>
</dbReference>
<feature type="transmembrane region" description="Helical" evidence="4">
    <location>
        <begin position="76"/>
        <end position="98"/>
    </location>
</feature>
<evidence type="ECO:0000259" key="5">
    <source>
        <dbReference type="PROSITE" id="PS51352"/>
    </source>
</evidence>
<name>A0A4U0R539_9RHOB</name>
<dbReference type="Pfam" id="PF01790">
    <property type="entry name" value="LGT"/>
    <property type="match status" value="1"/>
</dbReference>
<keyword evidence="4" id="KW-0812">Transmembrane</keyword>
<dbReference type="GO" id="GO:0015036">
    <property type="term" value="F:disulfide oxidoreductase activity"/>
    <property type="evidence" value="ECO:0007669"/>
    <property type="project" value="UniProtKB-ARBA"/>
</dbReference>
<reference evidence="6 7" key="1">
    <citation type="submission" date="2019-04" db="EMBL/GenBank/DDBJ databases">
        <authorList>
            <person name="Li J."/>
        </authorList>
    </citation>
    <scope>NUCLEOTIDE SEQUENCE [LARGE SCALE GENOMIC DNA]</scope>
    <source>
        <strain evidence="6 7">KCTC 42687</strain>
    </source>
</reference>
<keyword evidence="2" id="KW-0201">Cytochrome c-type biogenesis</keyword>
<dbReference type="InterPro" id="IPR017937">
    <property type="entry name" value="Thioredoxin_CS"/>
</dbReference>
<dbReference type="AlphaFoldDB" id="A0A4U0R539"/>
<accession>A0A4U0R539</accession>
<sequence length="266" mass="28584">MNAIALGPFVFETGRLAAVLAIILFTMIVRLLARRGPKGADSWAIWAVLGWIIGARIGFVVAHWDDFAAHPLDALAVWQGGFAPRAGWVAGGAVLLVAALRGRRTVLRPLLIAAVLTGSAHQAALSLMPRTTVDLPVMELLAMDDTPMQLAGRNRVVVLNLWATWCPPCRREMPMMTQLATQMPDVDFIFANQGEDAARIAAFLAAETLPAQGMLRDPGSHLMGRLNAVGMPTTLVFDAQGALVRAHTGEISRAALRTLIETAKEP</sequence>
<evidence type="ECO:0000256" key="1">
    <source>
        <dbReference type="ARBA" id="ARBA00004196"/>
    </source>
</evidence>
<keyword evidence="3" id="KW-0676">Redox-active center</keyword>
<dbReference type="PANTHER" id="PTHR42852:SF13">
    <property type="entry name" value="PROTEIN DIPZ"/>
    <property type="match status" value="1"/>
</dbReference>
<dbReference type="RefSeq" id="WP_136887290.1">
    <property type="nucleotide sequence ID" value="NZ_SUNI01000023.1"/>
</dbReference>
<dbReference type="InterPro" id="IPR036249">
    <property type="entry name" value="Thioredoxin-like_sf"/>
</dbReference>
<organism evidence="6 7">
    <name type="scientific">Paracoccus gahaiensis</name>
    <dbReference type="NCBI Taxonomy" id="1706839"/>
    <lineage>
        <taxon>Bacteria</taxon>
        <taxon>Pseudomonadati</taxon>
        <taxon>Pseudomonadota</taxon>
        <taxon>Alphaproteobacteria</taxon>
        <taxon>Rhodobacterales</taxon>
        <taxon>Paracoccaceae</taxon>
        <taxon>Paracoccus</taxon>
    </lineage>
</organism>
<comment type="subcellular location">
    <subcellularLocation>
        <location evidence="1">Cell envelope</location>
    </subcellularLocation>
</comment>
<evidence type="ECO:0000256" key="3">
    <source>
        <dbReference type="ARBA" id="ARBA00023284"/>
    </source>
</evidence>
<dbReference type="Pfam" id="PF08534">
    <property type="entry name" value="Redoxin"/>
    <property type="match status" value="1"/>
</dbReference>
<feature type="transmembrane region" description="Helical" evidence="4">
    <location>
        <begin position="45"/>
        <end position="64"/>
    </location>
</feature>
<evidence type="ECO:0000313" key="7">
    <source>
        <dbReference type="Proteomes" id="UP000309747"/>
    </source>
</evidence>
<dbReference type="GO" id="GO:0030313">
    <property type="term" value="C:cell envelope"/>
    <property type="evidence" value="ECO:0007669"/>
    <property type="project" value="UniProtKB-SubCell"/>
</dbReference>
<dbReference type="PROSITE" id="PS00194">
    <property type="entry name" value="THIOREDOXIN_1"/>
    <property type="match status" value="1"/>
</dbReference>
<keyword evidence="7" id="KW-1185">Reference proteome</keyword>
<feature type="transmembrane region" description="Helical" evidence="4">
    <location>
        <begin position="110"/>
        <end position="128"/>
    </location>
</feature>